<evidence type="ECO:0000256" key="1">
    <source>
        <dbReference type="SAM" id="MobiDB-lite"/>
    </source>
</evidence>
<evidence type="ECO:0000313" key="3">
    <source>
        <dbReference type="Proteomes" id="UP001497516"/>
    </source>
</evidence>
<protein>
    <submittedName>
        <fullName evidence="2">Uncharacterized protein</fullName>
    </submittedName>
</protein>
<keyword evidence="3" id="KW-1185">Reference proteome</keyword>
<gene>
    <name evidence="2" type="ORF">LTRI10_LOCUS28306</name>
</gene>
<reference evidence="2 3" key="1">
    <citation type="submission" date="2024-04" db="EMBL/GenBank/DDBJ databases">
        <authorList>
            <person name="Fracassetti M."/>
        </authorList>
    </citation>
    <scope>NUCLEOTIDE SEQUENCE [LARGE SCALE GENOMIC DNA]</scope>
</reference>
<feature type="compositionally biased region" description="Polar residues" evidence="1">
    <location>
        <begin position="104"/>
        <end position="120"/>
    </location>
</feature>
<feature type="compositionally biased region" description="Basic and acidic residues" evidence="1">
    <location>
        <begin position="218"/>
        <end position="235"/>
    </location>
</feature>
<feature type="compositionally biased region" description="Basic and acidic residues" evidence="1">
    <location>
        <begin position="121"/>
        <end position="131"/>
    </location>
</feature>
<feature type="region of interest" description="Disordered" evidence="1">
    <location>
        <begin position="1"/>
        <end position="54"/>
    </location>
</feature>
<accession>A0AAV2EP66</accession>
<proteinExistence type="predicted"/>
<feature type="region of interest" description="Disordered" evidence="1">
    <location>
        <begin position="104"/>
        <end position="245"/>
    </location>
</feature>
<organism evidence="2 3">
    <name type="scientific">Linum trigynum</name>
    <dbReference type="NCBI Taxonomy" id="586398"/>
    <lineage>
        <taxon>Eukaryota</taxon>
        <taxon>Viridiplantae</taxon>
        <taxon>Streptophyta</taxon>
        <taxon>Embryophyta</taxon>
        <taxon>Tracheophyta</taxon>
        <taxon>Spermatophyta</taxon>
        <taxon>Magnoliopsida</taxon>
        <taxon>eudicotyledons</taxon>
        <taxon>Gunneridae</taxon>
        <taxon>Pentapetalae</taxon>
        <taxon>rosids</taxon>
        <taxon>fabids</taxon>
        <taxon>Malpighiales</taxon>
        <taxon>Linaceae</taxon>
        <taxon>Linum</taxon>
    </lineage>
</organism>
<sequence>MHEDTRRQTTHAEQYGEWMLAKRRGRRPYSKQQQAHEGKALIPQSHEGSQPGGSRFAVLVKEDGEIMTAMEQADHTKAQGATNSHASFSNTITHKKVWVEKGIKQNNQLPEKGTGQSNQGLEKEGEGRMDAEGGLAHVHGTGSMGRQGIETIKVNREREASPSQAGTKLSTKHANKPTNNEGEAAQADPTTTSNIEDAVSSDKPPDLSGSTKFTGYPKTEDKSTSVQLEKDKLGEEQPDSLLLSL</sequence>
<dbReference type="AlphaFoldDB" id="A0AAV2EP66"/>
<evidence type="ECO:0000313" key="2">
    <source>
        <dbReference type="EMBL" id="CAL1387310.1"/>
    </source>
</evidence>
<name>A0AAV2EP66_9ROSI</name>
<dbReference type="Proteomes" id="UP001497516">
    <property type="component" value="Chromosome 5"/>
</dbReference>
<dbReference type="EMBL" id="OZ034818">
    <property type="protein sequence ID" value="CAL1387310.1"/>
    <property type="molecule type" value="Genomic_DNA"/>
</dbReference>